<evidence type="ECO:0000256" key="2">
    <source>
        <dbReference type="SAM" id="Phobius"/>
    </source>
</evidence>
<organism evidence="3 4">
    <name type="scientific">Alteribacter lacisalsi</name>
    <dbReference type="NCBI Taxonomy" id="2045244"/>
    <lineage>
        <taxon>Bacteria</taxon>
        <taxon>Bacillati</taxon>
        <taxon>Bacillota</taxon>
        <taxon>Bacilli</taxon>
        <taxon>Bacillales</taxon>
        <taxon>Bacillaceae</taxon>
        <taxon>Alteribacter</taxon>
    </lineage>
</organism>
<keyword evidence="4" id="KW-1185">Reference proteome</keyword>
<proteinExistence type="predicted"/>
<protein>
    <submittedName>
        <fullName evidence="3">Uncharacterized protein</fullName>
    </submittedName>
</protein>
<feature type="region of interest" description="Disordered" evidence="1">
    <location>
        <begin position="33"/>
        <end position="159"/>
    </location>
</feature>
<evidence type="ECO:0000313" key="3">
    <source>
        <dbReference type="EMBL" id="PYZ98688.1"/>
    </source>
</evidence>
<gene>
    <name evidence="3" type="ORF">CR205_08955</name>
</gene>
<dbReference type="EMBL" id="PDOF01000001">
    <property type="protein sequence ID" value="PYZ98688.1"/>
    <property type="molecule type" value="Genomic_DNA"/>
</dbReference>
<reference evidence="3 4" key="1">
    <citation type="submission" date="2017-10" db="EMBL/GenBank/DDBJ databases">
        <title>Bacillus sp. nov., a halophilic bacterium isolated from a Yangshapao Lake.</title>
        <authorList>
            <person name="Wang H."/>
        </authorList>
    </citation>
    <scope>NUCLEOTIDE SEQUENCE [LARGE SCALE GENOMIC DNA]</scope>
    <source>
        <strain evidence="3 4">YSP-3</strain>
    </source>
</reference>
<keyword evidence="2" id="KW-0472">Membrane</keyword>
<feature type="compositionally biased region" description="Basic and acidic residues" evidence="1">
    <location>
        <begin position="126"/>
        <end position="137"/>
    </location>
</feature>
<comment type="caution">
    <text evidence="3">The sequence shown here is derived from an EMBL/GenBank/DDBJ whole genome shotgun (WGS) entry which is preliminary data.</text>
</comment>
<feature type="compositionally biased region" description="Basic and acidic residues" evidence="1">
    <location>
        <begin position="78"/>
        <end position="94"/>
    </location>
</feature>
<name>A0A2W0HY21_9BACI</name>
<feature type="transmembrane region" description="Helical" evidence="2">
    <location>
        <begin position="12"/>
        <end position="32"/>
    </location>
</feature>
<sequence length="205" mass="23144">MEGLFRMIAENPFILLPIIFVLMSIFGGIGAANKEQGDGPQRPRQPSPDSRQQGRNEDEVSWRDIILQDSQDASPTERQPRAESGTYREPRSLNEKNQPSRDTYAAESRGRAELAESNDDLSEQYSEMKARKKEAERRAKKLGHDSPILQKEQRSKKSRIELDFSRVSREDAVKGVVWSEILGPPKGRSMGQRRGGGYSGRRQGS</sequence>
<dbReference type="RefSeq" id="WP_110518752.1">
    <property type="nucleotide sequence ID" value="NZ_PDOF01000001.1"/>
</dbReference>
<evidence type="ECO:0000313" key="4">
    <source>
        <dbReference type="Proteomes" id="UP000248066"/>
    </source>
</evidence>
<feature type="compositionally biased region" description="Low complexity" evidence="1">
    <location>
        <begin position="38"/>
        <end position="51"/>
    </location>
</feature>
<feature type="compositionally biased region" description="Basic and acidic residues" evidence="1">
    <location>
        <begin position="52"/>
        <end position="62"/>
    </location>
</feature>
<keyword evidence="2" id="KW-0812">Transmembrane</keyword>
<dbReference type="AlphaFoldDB" id="A0A2W0HY21"/>
<dbReference type="Proteomes" id="UP000248066">
    <property type="component" value="Unassembled WGS sequence"/>
</dbReference>
<evidence type="ECO:0000256" key="1">
    <source>
        <dbReference type="SAM" id="MobiDB-lite"/>
    </source>
</evidence>
<feature type="region of interest" description="Disordered" evidence="1">
    <location>
        <begin position="181"/>
        <end position="205"/>
    </location>
</feature>
<keyword evidence="2" id="KW-1133">Transmembrane helix</keyword>
<feature type="compositionally biased region" description="Polar residues" evidence="1">
    <location>
        <begin position="68"/>
        <end position="77"/>
    </location>
</feature>
<accession>A0A2W0HY21</accession>
<dbReference type="OrthoDB" id="2967741at2"/>